<dbReference type="SUPFAM" id="SSF53613">
    <property type="entry name" value="Ribokinase-like"/>
    <property type="match status" value="1"/>
</dbReference>
<dbReference type="PANTHER" id="PTHR20858">
    <property type="entry name" value="PHOSPHOMETHYLPYRIMIDINE KINASE"/>
    <property type="match status" value="1"/>
</dbReference>
<dbReference type="EC" id="2.7.1.49" evidence="5"/>
<evidence type="ECO:0000256" key="6">
    <source>
        <dbReference type="ARBA" id="ARBA00012963"/>
    </source>
</evidence>
<organism evidence="17 18">
    <name type="scientific">Tissierella creatinophila DSM 6911</name>
    <dbReference type="NCBI Taxonomy" id="1123403"/>
    <lineage>
        <taxon>Bacteria</taxon>
        <taxon>Bacillati</taxon>
        <taxon>Bacillota</taxon>
        <taxon>Tissierellia</taxon>
        <taxon>Tissierellales</taxon>
        <taxon>Tissierellaceae</taxon>
        <taxon>Tissierella</taxon>
    </lineage>
</organism>
<dbReference type="InterPro" id="IPR004399">
    <property type="entry name" value="HMP/HMP-P_kinase_dom"/>
</dbReference>
<dbReference type="Pfam" id="PF08543">
    <property type="entry name" value="Phos_pyr_kin"/>
    <property type="match status" value="1"/>
</dbReference>
<dbReference type="EMBL" id="LTDM01000011">
    <property type="protein sequence ID" value="OLS03209.1"/>
    <property type="molecule type" value="Genomic_DNA"/>
</dbReference>
<dbReference type="GO" id="GO:0008972">
    <property type="term" value="F:phosphomethylpyrimidine kinase activity"/>
    <property type="evidence" value="ECO:0007669"/>
    <property type="project" value="UniProtKB-EC"/>
</dbReference>
<evidence type="ECO:0000256" key="1">
    <source>
        <dbReference type="ARBA" id="ARBA00000151"/>
    </source>
</evidence>
<reference evidence="17 18" key="1">
    <citation type="submission" date="2016-02" db="EMBL/GenBank/DDBJ databases">
        <title>Genome sequence of Tissierella creatinophila DSM 6911.</title>
        <authorList>
            <person name="Poehlein A."/>
            <person name="Daniel R."/>
        </authorList>
    </citation>
    <scope>NUCLEOTIDE SEQUENCE [LARGE SCALE GENOMIC DNA]</scope>
    <source>
        <strain evidence="17 18">DSM 6911</strain>
    </source>
</reference>
<comment type="catalytic activity">
    <reaction evidence="2">
        <text>4-amino-2-methyl-5-(phosphooxymethyl)pyrimidine + ATP = 4-amino-2-methyl-5-(diphosphooxymethyl)pyrimidine + ADP</text>
        <dbReference type="Rhea" id="RHEA:19893"/>
        <dbReference type="ChEBI" id="CHEBI:30616"/>
        <dbReference type="ChEBI" id="CHEBI:57841"/>
        <dbReference type="ChEBI" id="CHEBI:58354"/>
        <dbReference type="ChEBI" id="CHEBI:456216"/>
        <dbReference type="EC" id="2.7.4.7"/>
    </reaction>
</comment>
<comment type="pathway">
    <text evidence="13">Cofactor biosynthesis; thiamine diphosphate biosynthesis; 4-amino-2-methyl-5-diphosphomethylpyrimidine from 5-amino-1-(5-phospho-D-ribosyl)imidazole: step 2/3.</text>
</comment>
<evidence type="ECO:0000256" key="7">
    <source>
        <dbReference type="ARBA" id="ARBA00019161"/>
    </source>
</evidence>
<evidence type="ECO:0000256" key="2">
    <source>
        <dbReference type="ARBA" id="ARBA00000565"/>
    </source>
</evidence>
<evidence type="ECO:0000256" key="14">
    <source>
        <dbReference type="ARBA" id="ARBA00042102"/>
    </source>
</evidence>
<protein>
    <recommendedName>
        <fullName evidence="7">Hydroxymethylpyrimidine/phosphomethylpyrimidine kinase</fullName>
        <ecNumber evidence="5">2.7.1.49</ecNumber>
        <ecNumber evidence="6">2.7.4.7</ecNumber>
    </recommendedName>
    <alternativeName>
        <fullName evidence="14">Hydroxymethylpyrimidine kinase</fullName>
    </alternativeName>
    <alternativeName>
        <fullName evidence="15">Hydroxymethylpyrimidine phosphate kinase</fullName>
    </alternativeName>
</protein>
<evidence type="ECO:0000256" key="12">
    <source>
        <dbReference type="ARBA" id="ARBA00022977"/>
    </source>
</evidence>
<dbReference type="OrthoDB" id="9810880at2"/>
<evidence type="ECO:0000256" key="5">
    <source>
        <dbReference type="ARBA" id="ARBA00012135"/>
    </source>
</evidence>
<evidence type="ECO:0000256" key="3">
    <source>
        <dbReference type="ARBA" id="ARBA00004769"/>
    </source>
</evidence>
<comment type="caution">
    <text evidence="17">The sequence shown here is derived from an EMBL/GenBank/DDBJ whole genome shotgun (WGS) entry which is preliminary data.</text>
</comment>
<dbReference type="NCBIfam" id="TIGR00097">
    <property type="entry name" value="HMP-P_kinase"/>
    <property type="match status" value="1"/>
</dbReference>
<dbReference type="InterPro" id="IPR029056">
    <property type="entry name" value="Ribokinase-like"/>
</dbReference>
<evidence type="ECO:0000256" key="15">
    <source>
        <dbReference type="ARBA" id="ARBA00043176"/>
    </source>
</evidence>
<dbReference type="AlphaFoldDB" id="A0A1U7M7L7"/>
<proteinExistence type="inferred from homology"/>
<keyword evidence="9" id="KW-0547">Nucleotide-binding</keyword>
<comment type="pathway">
    <text evidence="3">Cofactor biosynthesis; thiamine diphosphate biosynthesis; 4-amino-2-methyl-5-diphosphomethylpyrimidine from 5-amino-1-(5-phospho-D-ribosyl)imidazole: step 3/3.</text>
</comment>
<evidence type="ECO:0000256" key="11">
    <source>
        <dbReference type="ARBA" id="ARBA00022840"/>
    </source>
</evidence>
<dbReference type="CDD" id="cd01169">
    <property type="entry name" value="HMPP_kinase"/>
    <property type="match status" value="1"/>
</dbReference>
<keyword evidence="18" id="KW-1185">Reference proteome</keyword>
<dbReference type="PANTHER" id="PTHR20858:SF17">
    <property type="entry name" value="HYDROXYMETHYLPYRIMIDINE_PHOSPHOMETHYLPYRIMIDINE KINASE THI20-RELATED"/>
    <property type="match status" value="1"/>
</dbReference>
<dbReference type="EC" id="2.7.4.7" evidence="6"/>
<comment type="catalytic activity">
    <reaction evidence="1">
        <text>4-amino-5-hydroxymethyl-2-methylpyrimidine + ATP = 4-amino-2-methyl-5-(phosphooxymethyl)pyrimidine + ADP + H(+)</text>
        <dbReference type="Rhea" id="RHEA:23096"/>
        <dbReference type="ChEBI" id="CHEBI:15378"/>
        <dbReference type="ChEBI" id="CHEBI:16892"/>
        <dbReference type="ChEBI" id="CHEBI:30616"/>
        <dbReference type="ChEBI" id="CHEBI:58354"/>
        <dbReference type="ChEBI" id="CHEBI:456216"/>
        <dbReference type="EC" id="2.7.1.49"/>
    </reaction>
</comment>
<dbReference type="Proteomes" id="UP000186112">
    <property type="component" value="Unassembled WGS sequence"/>
</dbReference>
<evidence type="ECO:0000256" key="13">
    <source>
        <dbReference type="ARBA" id="ARBA00037917"/>
    </source>
</evidence>
<dbReference type="GO" id="GO:0005524">
    <property type="term" value="F:ATP binding"/>
    <property type="evidence" value="ECO:0007669"/>
    <property type="project" value="UniProtKB-KW"/>
</dbReference>
<evidence type="ECO:0000256" key="9">
    <source>
        <dbReference type="ARBA" id="ARBA00022741"/>
    </source>
</evidence>
<evidence type="ECO:0000313" key="17">
    <source>
        <dbReference type="EMBL" id="OLS03209.1"/>
    </source>
</evidence>
<dbReference type="GO" id="GO:0009228">
    <property type="term" value="P:thiamine biosynthetic process"/>
    <property type="evidence" value="ECO:0007669"/>
    <property type="project" value="UniProtKB-KW"/>
</dbReference>
<keyword evidence="11" id="KW-0067">ATP-binding</keyword>
<dbReference type="Gene3D" id="3.40.1190.20">
    <property type="match status" value="1"/>
</dbReference>
<evidence type="ECO:0000256" key="10">
    <source>
        <dbReference type="ARBA" id="ARBA00022777"/>
    </source>
</evidence>
<evidence type="ECO:0000256" key="4">
    <source>
        <dbReference type="ARBA" id="ARBA00009879"/>
    </source>
</evidence>
<keyword evidence="8 17" id="KW-0808">Transferase</keyword>
<dbReference type="InterPro" id="IPR013749">
    <property type="entry name" value="PM/HMP-P_kinase-1"/>
</dbReference>
<sequence length="257" mass="27178">MKKLLTIAGSDCSGGAGIQADLKTFAAHKTYGMSVITSLTAQNTMGVTDVVDLSPEFVGKQLDAVFSDIYPDAIKIGMVSNESIIKVIARKLREYGAKNIVVDPVMVATSGSVLMDSKANNTLINELLPLADIITPNMQEASVLSGIEVNNKEDMEKAAKIIAKFIDGAILVKGGHLETSADDLLLIDGKINWIEGEKIENPNTHGTGCTLSSAIAVNLANGMDVESSFIKAKEYLIGAIGDGLDLGEGRGPLNHLY</sequence>
<gene>
    <name evidence="17" type="primary">thiD</name>
    <name evidence="17" type="ORF">TICRE_09100</name>
</gene>
<accession>A0A1U7M7L7</accession>
<evidence type="ECO:0000313" key="18">
    <source>
        <dbReference type="Proteomes" id="UP000186112"/>
    </source>
</evidence>
<dbReference type="GO" id="GO:0008902">
    <property type="term" value="F:hydroxymethylpyrimidine kinase activity"/>
    <property type="evidence" value="ECO:0007669"/>
    <property type="project" value="UniProtKB-EC"/>
</dbReference>
<comment type="similarity">
    <text evidence="4">Belongs to the ThiD family.</text>
</comment>
<feature type="domain" description="Pyridoxamine kinase/Phosphomethylpyrimidine kinase" evidence="16">
    <location>
        <begin position="11"/>
        <end position="254"/>
    </location>
</feature>
<evidence type="ECO:0000259" key="16">
    <source>
        <dbReference type="Pfam" id="PF08543"/>
    </source>
</evidence>
<dbReference type="RefSeq" id="WP_075725598.1">
    <property type="nucleotide sequence ID" value="NZ_LTDM01000011.1"/>
</dbReference>
<name>A0A1U7M7L7_TISCR</name>
<keyword evidence="10 17" id="KW-0418">Kinase</keyword>
<dbReference type="GO" id="GO:0005829">
    <property type="term" value="C:cytosol"/>
    <property type="evidence" value="ECO:0007669"/>
    <property type="project" value="TreeGrafter"/>
</dbReference>
<evidence type="ECO:0000256" key="8">
    <source>
        <dbReference type="ARBA" id="ARBA00022679"/>
    </source>
</evidence>
<dbReference type="FunFam" id="3.40.1190.20:FF:000003">
    <property type="entry name" value="Phosphomethylpyrimidine kinase ThiD"/>
    <property type="match status" value="1"/>
</dbReference>
<keyword evidence="12" id="KW-0784">Thiamine biosynthesis</keyword>